<evidence type="ECO:0000313" key="3">
    <source>
        <dbReference type="EMBL" id="KXB00043.1"/>
    </source>
</evidence>
<evidence type="ECO:0000259" key="2">
    <source>
        <dbReference type="Pfam" id="PF02371"/>
    </source>
</evidence>
<dbReference type="PANTHER" id="PTHR33055:SF13">
    <property type="entry name" value="TRANSPOSASE"/>
    <property type="match status" value="1"/>
</dbReference>
<dbReference type="GO" id="GO:0006313">
    <property type="term" value="P:DNA transposition"/>
    <property type="evidence" value="ECO:0007669"/>
    <property type="project" value="InterPro"/>
</dbReference>
<evidence type="ECO:0000313" key="4">
    <source>
        <dbReference type="Proteomes" id="UP000070520"/>
    </source>
</evidence>
<protein>
    <submittedName>
        <fullName evidence="3">Uncharacterized protein</fullName>
    </submittedName>
</protein>
<feature type="domain" description="Transposase IS116/IS110/IS902 C-terminal" evidence="2">
    <location>
        <begin position="204"/>
        <end position="290"/>
    </location>
</feature>
<gene>
    <name evidence="3" type="ORF">AKJ42_01825</name>
</gene>
<dbReference type="NCBIfam" id="NF033542">
    <property type="entry name" value="transpos_IS110"/>
    <property type="match status" value="1"/>
</dbReference>
<dbReference type="AlphaFoldDB" id="A0A133V0S6"/>
<proteinExistence type="predicted"/>
<dbReference type="GO" id="GO:0004803">
    <property type="term" value="F:transposase activity"/>
    <property type="evidence" value="ECO:0007669"/>
    <property type="project" value="InterPro"/>
</dbReference>
<dbReference type="InterPro" id="IPR002525">
    <property type="entry name" value="Transp_IS110-like_N"/>
</dbReference>
<dbReference type="PANTHER" id="PTHR33055">
    <property type="entry name" value="TRANSPOSASE FOR INSERTION SEQUENCE ELEMENT IS1111A"/>
    <property type="match status" value="1"/>
</dbReference>
<name>A0A133V0S6_9EURY</name>
<reference evidence="3 4" key="1">
    <citation type="journal article" date="2016" name="Sci. Rep.">
        <title>Metabolic traits of an uncultured archaeal lineage -MSBL1- from brine pools of the Red Sea.</title>
        <authorList>
            <person name="Mwirichia R."/>
            <person name="Alam I."/>
            <person name="Rashid M."/>
            <person name="Vinu M."/>
            <person name="Ba-Alawi W."/>
            <person name="Anthony Kamau A."/>
            <person name="Kamanda Ngugi D."/>
            <person name="Goker M."/>
            <person name="Klenk H.P."/>
            <person name="Bajic V."/>
            <person name="Stingl U."/>
        </authorList>
    </citation>
    <scope>NUCLEOTIDE SEQUENCE [LARGE SCALE GENOMIC DNA]</scope>
    <source>
        <strain evidence="3">SCGC-AAA261C02</strain>
    </source>
</reference>
<accession>A0A133V0S6</accession>
<comment type="caution">
    <text evidence="3">The sequence shown here is derived from an EMBL/GenBank/DDBJ whole genome shotgun (WGS) entry which is preliminary data.</text>
</comment>
<sequence length="328" mass="37700">MVLYAGIDVHKKTCHGVITDAYGKILKNGTFDNSDYGIQNFFDGYGDVEAVIEASYSWRPTYERLDEIGIDVKLAHPYKVRAIAEARIKTDKIDAGILAHLLRANLIPESYVPPKETRELRDKVRLRTQLMREKVRLENKIYAELEKNRIDLDENPFTKKGKEDLRELGIGSVDRYLVIHETVEEQMKVVSNELKEIADDSEEAELLMTIPGVGYFSALLFISEIGDIDRFSSPKKLCSYFGIVPSVHKSGKTEKYGRITKQGSGLVRWALTQCVWSHVRWADSQLTRFYLRKRREKGKKTAAVATARKLLTVIYYMLKKREKFRLEG</sequence>
<dbReference type="InterPro" id="IPR003346">
    <property type="entry name" value="Transposase_20"/>
</dbReference>
<organism evidence="3 4">
    <name type="scientific">candidate division MSBL1 archaeon SCGC-AAA261C02</name>
    <dbReference type="NCBI Taxonomy" id="1698272"/>
    <lineage>
        <taxon>Archaea</taxon>
        <taxon>Methanobacteriati</taxon>
        <taxon>Methanobacteriota</taxon>
        <taxon>candidate division MSBL1</taxon>
    </lineage>
</organism>
<dbReference type="Proteomes" id="UP000070520">
    <property type="component" value="Unassembled WGS sequence"/>
</dbReference>
<feature type="domain" description="Transposase IS110-like N-terminal" evidence="1">
    <location>
        <begin position="5"/>
        <end position="145"/>
    </location>
</feature>
<dbReference type="PATRIC" id="fig|1698272.3.peg.173"/>
<evidence type="ECO:0000259" key="1">
    <source>
        <dbReference type="Pfam" id="PF01548"/>
    </source>
</evidence>
<keyword evidence="4" id="KW-1185">Reference proteome</keyword>
<dbReference type="GO" id="GO:0003677">
    <property type="term" value="F:DNA binding"/>
    <property type="evidence" value="ECO:0007669"/>
    <property type="project" value="InterPro"/>
</dbReference>
<dbReference type="EMBL" id="LHXW01000015">
    <property type="protein sequence ID" value="KXB00043.1"/>
    <property type="molecule type" value="Genomic_DNA"/>
</dbReference>
<dbReference type="Pfam" id="PF01548">
    <property type="entry name" value="DEDD_Tnp_IS110"/>
    <property type="match status" value="1"/>
</dbReference>
<dbReference type="Pfam" id="PF02371">
    <property type="entry name" value="Transposase_20"/>
    <property type="match status" value="1"/>
</dbReference>
<dbReference type="InterPro" id="IPR047650">
    <property type="entry name" value="Transpos_IS110"/>
</dbReference>